<comment type="caution">
    <text evidence="1">The sequence shown here is derived from an EMBL/GenBank/DDBJ whole genome shotgun (WGS) entry which is preliminary data.</text>
</comment>
<sequence length="201" mass="22525">MQRLDDAHCRAPSPVEFAGRRGPEGDVEVAKANRPQPCVGVYNDASWYSVSQAEVICCGHAVNENPDLITPRYGVDDATGVWWAFLLSQGVERWSIVKSAINPPQFGGLDHPLQHFVHRIAIAEVKKIRRRPDCAWRTCRHVILDESLQVRSSLAHVRNMYTYFGRTPSLGMSEKCQHISDQQPGLLLTIQVAAELDVLIK</sequence>
<dbReference type="EMBL" id="JACHEF010000009">
    <property type="protein sequence ID" value="MBB6413700.1"/>
    <property type="molecule type" value="Genomic_DNA"/>
</dbReference>
<gene>
    <name evidence="1" type="ORF">HNQ71_006409</name>
</gene>
<protein>
    <submittedName>
        <fullName evidence="1">Uncharacterized protein</fullName>
    </submittedName>
</protein>
<evidence type="ECO:0000313" key="1">
    <source>
        <dbReference type="EMBL" id="MBB6413700.1"/>
    </source>
</evidence>
<name>A0A841PT14_9HYPH</name>
<organism evidence="1 2">
    <name type="scientific">Mesorhizobium sangaii</name>
    <dbReference type="NCBI Taxonomy" id="505389"/>
    <lineage>
        <taxon>Bacteria</taxon>
        <taxon>Pseudomonadati</taxon>
        <taxon>Pseudomonadota</taxon>
        <taxon>Alphaproteobacteria</taxon>
        <taxon>Hyphomicrobiales</taxon>
        <taxon>Phyllobacteriaceae</taxon>
        <taxon>Mesorhizobium</taxon>
    </lineage>
</organism>
<proteinExistence type="predicted"/>
<reference evidence="1 2" key="1">
    <citation type="submission" date="2020-08" db="EMBL/GenBank/DDBJ databases">
        <title>Genomic Encyclopedia of Type Strains, Phase IV (KMG-IV): sequencing the most valuable type-strain genomes for metagenomic binning, comparative biology and taxonomic classification.</title>
        <authorList>
            <person name="Goeker M."/>
        </authorList>
    </citation>
    <scope>NUCLEOTIDE SEQUENCE [LARGE SCALE GENOMIC DNA]</scope>
    <source>
        <strain evidence="1 2">DSM 100039</strain>
    </source>
</reference>
<keyword evidence="2" id="KW-1185">Reference proteome</keyword>
<accession>A0A841PT14</accession>
<dbReference type="Proteomes" id="UP000556329">
    <property type="component" value="Unassembled WGS sequence"/>
</dbReference>
<evidence type="ECO:0000313" key="2">
    <source>
        <dbReference type="Proteomes" id="UP000556329"/>
    </source>
</evidence>
<dbReference type="AlphaFoldDB" id="A0A841PT14"/>